<feature type="domain" description="6-hydroxymethylpterin diphosphokinase MptE-like" evidence="1">
    <location>
        <begin position="156"/>
        <end position="317"/>
    </location>
</feature>
<dbReference type="AlphaFoldDB" id="A0A1M6AXP8"/>
<dbReference type="Proteomes" id="UP000184310">
    <property type="component" value="Unassembled WGS sequence"/>
</dbReference>
<reference evidence="2 3" key="1">
    <citation type="submission" date="2016-11" db="EMBL/GenBank/DDBJ databases">
        <authorList>
            <person name="Jaros S."/>
            <person name="Januszkiewicz K."/>
            <person name="Wedrychowicz H."/>
        </authorList>
    </citation>
    <scope>NUCLEOTIDE SEQUENCE [LARGE SCALE GENOMIC DNA]</scope>
    <source>
        <strain evidence="2 3">DSM 21758</strain>
    </source>
</reference>
<proteinExistence type="predicted"/>
<sequence length="401" mass="46235">MIEVEKIKNGLYTLKCNGKYIHSKYDPIKEGNIFAENVDKLSKYILIYGLGLGYHINSILESTNESSQVIVFEANNTIIDYCKKYNEDIFLNKRVKVIGFDKEFYKLLEYYLNKVDNIVVHKPSLEGIKEENKKLYSLINEYEIIKESIKKNYDLLLENYNSNLKESYFKIRDFILEKKADKPYLIVAAGPSLDGEIELIKKHKEKFNIITVGTAFKILMKNDIKPLAIVIIDGEEVVYKQIKGYENEKIPLCFLNTASRIAVSSYKGPKYMFYNSEENDDIIITTGKTVAVAAIDIAIKCGAKEIVMVGQDLAFINDKAHTKNYEEIYEVKDRTNEIFNNTYVTSIDGKELKTTKGYLYFKEKIQKIISCNNNIRFFNCSKGAKIEGAKHCSLDEYIMEK</sequence>
<dbReference type="PANTHER" id="PTHR41786">
    <property type="entry name" value="MOTILITY ACCESSORY FACTOR MAF"/>
    <property type="match status" value="1"/>
</dbReference>
<dbReference type="OrthoDB" id="5291305at2"/>
<gene>
    <name evidence="2" type="ORF">SAMN02745163_00204</name>
</gene>
<dbReference type="PANTHER" id="PTHR41786:SF1">
    <property type="entry name" value="6-HYDROXYMETHYLPTERIN DIPHOSPHOKINASE MPTE-LIKE DOMAIN-CONTAINING PROTEIN"/>
    <property type="match status" value="1"/>
</dbReference>
<name>A0A1M6AXP8_9CLOT</name>
<evidence type="ECO:0000313" key="2">
    <source>
        <dbReference type="EMBL" id="SHI41191.1"/>
    </source>
</evidence>
<organism evidence="2 3">
    <name type="scientific">Clostridium cavendishii DSM 21758</name>
    <dbReference type="NCBI Taxonomy" id="1121302"/>
    <lineage>
        <taxon>Bacteria</taxon>
        <taxon>Bacillati</taxon>
        <taxon>Bacillota</taxon>
        <taxon>Clostridia</taxon>
        <taxon>Eubacteriales</taxon>
        <taxon>Clostridiaceae</taxon>
        <taxon>Clostridium</taxon>
    </lineage>
</organism>
<dbReference type="InterPro" id="IPR002826">
    <property type="entry name" value="MptE-like"/>
</dbReference>
<keyword evidence="3" id="KW-1185">Reference proteome</keyword>
<dbReference type="RefSeq" id="WP_072984384.1">
    <property type="nucleotide sequence ID" value="NZ_FQZB01000003.1"/>
</dbReference>
<evidence type="ECO:0000313" key="3">
    <source>
        <dbReference type="Proteomes" id="UP000184310"/>
    </source>
</evidence>
<accession>A0A1M6AXP8</accession>
<evidence type="ECO:0000259" key="1">
    <source>
        <dbReference type="Pfam" id="PF01973"/>
    </source>
</evidence>
<dbReference type="EMBL" id="FQZB01000003">
    <property type="protein sequence ID" value="SHI41191.1"/>
    <property type="molecule type" value="Genomic_DNA"/>
</dbReference>
<dbReference type="STRING" id="1121302.SAMN02745163_00204"/>
<protein>
    <submittedName>
        <fullName evidence="2">Uncharacterized conserved protein</fullName>
    </submittedName>
</protein>
<dbReference type="Pfam" id="PF01973">
    <property type="entry name" value="MptE-like"/>
    <property type="match status" value="1"/>
</dbReference>